<comment type="caution">
    <text evidence="2">The sequence shown here is derived from an EMBL/GenBank/DDBJ whole genome shotgun (WGS) entry which is preliminary data.</text>
</comment>
<dbReference type="Gene3D" id="3.40.50.10490">
    <property type="entry name" value="Glucose-6-phosphate isomerase like protein, domain 1"/>
    <property type="match status" value="1"/>
</dbReference>
<proteinExistence type="predicted"/>
<dbReference type="PROSITE" id="PS51464">
    <property type="entry name" value="SIS"/>
    <property type="match status" value="1"/>
</dbReference>
<dbReference type="RefSeq" id="WP_345040492.1">
    <property type="nucleotide sequence ID" value="NZ_BAABBA010000008.1"/>
</dbReference>
<evidence type="ECO:0000259" key="1">
    <source>
        <dbReference type="PROSITE" id="PS51464"/>
    </source>
</evidence>
<dbReference type="EMBL" id="BAABBA010000008">
    <property type="protein sequence ID" value="GAA4287614.1"/>
    <property type="molecule type" value="Genomic_DNA"/>
</dbReference>
<dbReference type="SUPFAM" id="SSF53697">
    <property type="entry name" value="SIS domain"/>
    <property type="match status" value="1"/>
</dbReference>
<evidence type="ECO:0000313" key="3">
    <source>
        <dbReference type="Proteomes" id="UP001499841"/>
    </source>
</evidence>
<sequence>MDEALLRFARATTEHLNGVLEANADQLRRAAEAVLESGRRGGLVYAAGSGHSLAGVLETFYRAGGLPFVRPLWDLELLPLDGADRSTVAERRPGLGERLVREAGVGDDDTVVVFSNSGVNYVPVGIALSAREAGARVVAVTSVTASDAAPLRAGRRLHELADVVLDTRVPPGDASWPPESPRTAPLSSLCNTLLWDALLVLCAETAPETAFWRSANATGPTNDELIEHYRARVPELR</sequence>
<dbReference type="Pfam" id="PF13580">
    <property type="entry name" value="SIS_2"/>
    <property type="match status" value="1"/>
</dbReference>
<dbReference type="InterPro" id="IPR046348">
    <property type="entry name" value="SIS_dom_sf"/>
</dbReference>
<dbReference type="InterPro" id="IPR035472">
    <property type="entry name" value="RpiR-like_SIS"/>
</dbReference>
<evidence type="ECO:0000313" key="2">
    <source>
        <dbReference type="EMBL" id="GAA4287614.1"/>
    </source>
</evidence>
<organism evidence="2 3">
    <name type="scientific">Georgenia daeguensis</name>
    <dbReference type="NCBI Taxonomy" id="908355"/>
    <lineage>
        <taxon>Bacteria</taxon>
        <taxon>Bacillati</taxon>
        <taxon>Actinomycetota</taxon>
        <taxon>Actinomycetes</taxon>
        <taxon>Micrococcales</taxon>
        <taxon>Bogoriellaceae</taxon>
        <taxon>Georgenia</taxon>
    </lineage>
</organism>
<dbReference type="Proteomes" id="UP001499841">
    <property type="component" value="Unassembled WGS sequence"/>
</dbReference>
<gene>
    <name evidence="2" type="ORF">GCM10022262_19730</name>
</gene>
<accession>A0ABP8EUE8</accession>
<reference evidence="3" key="1">
    <citation type="journal article" date="2019" name="Int. J. Syst. Evol. Microbiol.">
        <title>The Global Catalogue of Microorganisms (GCM) 10K type strain sequencing project: providing services to taxonomists for standard genome sequencing and annotation.</title>
        <authorList>
            <consortium name="The Broad Institute Genomics Platform"/>
            <consortium name="The Broad Institute Genome Sequencing Center for Infectious Disease"/>
            <person name="Wu L."/>
            <person name="Ma J."/>
        </authorList>
    </citation>
    <scope>NUCLEOTIDE SEQUENCE [LARGE SCALE GENOMIC DNA]</scope>
    <source>
        <strain evidence="3">JCM 17459</strain>
    </source>
</reference>
<protein>
    <submittedName>
        <fullName evidence="2">SIS domain-containing protein</fullName>
    </submittedName>
</protein>
<keyword evidence="3" id="KW-1185">Reference proteome</keyword>
<dbReference type="NCBIfam" id="NF002805">
    <property type="entry name" value="PRK02947.1"/>
    <property type="match status" value="1"/>
</dbReference>
<dbReference type="InterPro" id="IPR001347">
    <property type="entry name" value="SIS_dom"/>
</dbReference>
<dbReference type="CDD" id="cd05013">
    <property type="entry name" value="SIS_RpiR"/>
    <property type="match status" value="1"/>
</dbReference>
<feature type="domain" description="SIS" evidence="1">
    <location>
        <begin position="34"/>
        <end position="220"/>
    </location>
</feature>
<name>A0ABP8EUE8_9MICO</name>